<dbReference type="InterPro" id="IPR046342">
    <property type="entry name" value="CBS_dom_sf"/>
</dbReference>
<dbReference type="InterPro" id="IPR029044">
    <property type="entry name" value="Nucleotide-diphossugar_trans"/>
</dbReference>
<dbReference type="InterPro" id="IPR000644">
    <property type="entry name" value="CBS_dom"/>
</dbReference>
<keyword evidence="3" id="KW-0648">Protein biosynthesis</keyword>
<dbReference type="STRING" id="1121442.SAMN02745702_02799"/>
<evidence type="ECO:0000313" key="3">
    <source>
        <dbReference type="EMBL" id="SKA82415.1"/>
    </source>
</evidence>
<dbReference type="Gene3D" id="3.90.550.10">
    <property type="entry name" value="Spore Coat Polysaccharide Biosynthesis Protein SpsA, Chain A"/>
    <property type="match status" value="1"/>
</dbReference>
<keyword evidence="4" id="KW-1185">Reference proteome</keyword>
<dbReference type="RefSeq" id="WP_078686065.1">
    <property type="nucleotide sequence ID" value="NZ_FUYA01000012.1"/>
</dbReference>
<dbReference type="SUPFAM" id="SSF53448">
    <property type="entry name" value="Nucleotide-diphospho-sugar transferases"/>
    <property type="match status" value="1"/>
</dbReference>
<keyword evidence="1" id="KW-0129">CBS domain</keyword>
<keyword evidence="3" id="KW-0396">Initiation factor</keyword>
<evidence type="ECO:0000313" key="4">
    <source>
        <dbReference type="Proteomes" id="UP000189733"/>
    </source>
</evidence>
<accession>A0A1T4WZY0</accession>
<proteinExistence type="predicted"/>
<sequence>MSFENEIQRITVIGDNSIISCMHLFNEYFLPTLLVTDKNGVFLGTLTDGDIRRAFLQGIRISDPIYQAMQKNAVVGYTNESPRSRFARMKSGKIRHLPILDSTGHLAGLEIEQAFLPVQTASTSAVIMCGGLGTRMGCLTKNCPKPMLPVGGKPMLERILENLMRNGISKFYFAVNYLHEIIEKHFGDGSQWGVEIQYLREQQRLGTGGALSLIPEQPKSPIIVMNGDVLTDVNFRHMLSFHNYNRAFATMGIAEFTFQNPYGVVNYSENKLMGFEEKPVNSWFINSGCYIIEPDLLQFVPKDTFIDMPTLIQQAQHKNKDILVYPICETWMDVGRQGDYAEAQSVQLYGEDNE</sequence>
<protein>
    <submittedName>
        <fullName evidence="3">Nucleoside-diphosphate-sugar pyrophosphorylase involved in lipopolysaccharide biosynthesis/translation initiation factor 2B, gamma/epsilon subunits (eIF-2Bgamma/eIF-2Bepsilon)</fullName>
    </submittedName>
</protein>
<gene>
    <name evidence="3" type="ORF">SAMN02745702_02799</name>
</gene>
<dbReference type="Pfam" id="PF00483">
    <property type="entry name" value="NTP_transferase"/>
    <property type="match status" value="1"/>
</dbReference>
<dbReference type="CDD" id="cd06426">
    <property type="entry name" value="NTP_transferase_like_2"/>
    <property type="match status" value="1"/>
</dbReference>
<dbReference type="EMBL" id="FUYA01000012">
    <property type="protein sequence ID" value="SKA82415.1"/>
    <property type="molecule type" value="Genomic_DNA"/>
</dbReference>
<dbReference type="GO" id="GO:0003743">
    <property type="term" value="F:translation initiation factor activity"/>
    <property type="evidence" value="ECO:0007669"/>
    <property type="project" value="UniProtKB-KW"/>
</dbReference>
<dbReference type="SUPFAM" id="SSF54631">
    <property type="entry name" value="CBS-domain pair"/>
    <property type="match status" value="1"/>
</dbReference>
<organism evidence="3 4">
    <name type="scientific">Desulfobaculum bizertense DSM 18034</name>
    <dbReference type="NCBI Taxonomy" id="1121442"/>
    <lineage>
        <taxon>Bacteria</taxon>
        <taxon>Pseudomonadati</taxon>
        <taxon>Thermodesulfobacteriota</taxon>
        <taxon>Desulfovibrionia</taxon>
        <taxon>Desulfovibrionales</taxon>
        <taxon>Desulfovibrionaceae</taxon>
        <taxon>Desulfobaculum</taxon>
    </lineage>
</organism>
<name>A0A1T4WZY0_9BACT</name>
<dbReference type="PANTHER" id="PTHR22572">
    <property type="entry name" value="SUGAR-1-PHOSPHATE GUANYL TRANSFERASE"/>
    <property type="match status" value="1"/>
</dbReference>
<feature type="domain" description="CBS" evidence="2">
    <location>
        <begin position="1"/>
        <end position="61"/>
    </location>
</feature>
<reference evidence="3 4" key="1">
    <citation type="submission" date="2017-02" db="EMBL/GenBank/DDBJ databases">
        <authorList>
            <person name="Peterson S.W."/>
        </authorList>
    </citation>
    <scope>NUCLEOTIDE SEQUENCE [LARGE SCALE GENOMIC DNA]</scope>
    <source>
        <strain evidence="3 4">DSM 18034</strain>
    </source>
</reference>
<evidence type="ECO:0000259" key="2">
    <source>
        <dbReference type="PROSITE" id="PS51371"/>
    </source>
</evidence>
<evidence type="ECO:0000256" key="1">
    <source>
        <dbReference type="PROSITE-ProRule" id="PRU00703"/>
    </source>
</evidence>
<dbReference type="Gene3D" id="3.10.580.10">
    <property type="entry name" value="CBS-domain"/>
    <property type="match status" value="1"/>
</dbReference>
<dbReference type="PROSITE" id="PS51371">
    <property type="entry name" value="CBS"/>
    <property type="match status" value="1"/>
</dbReference>
<dbReference type="InterPro" id="IPR005835">
    <property type="entry name" value="NTP_transferase_dom"/>
</dbReference>
<dbReference type="AlphaFoldDB" id="A0A1T4WZY0"/>
<dbReference type="Proteomes" id="UP000189733">
    <property type="component" value="Unassembled WGS sequence"/>
</dbReference>
<dbReference type="InterPro" id="IPR050486">
    <property type="entry name" value="Mannose-1P_guanyltransferase"/>
</dbReference>
<dbReference type="OrthoDB" id="9788272at2"/>